<dbReference type="GO" id="GO:0003723">
    <property type="term" value="F:RNA binding"/>
    <property type="evidence" value="ECO:0007669"/>
    <property type="project" value="InterPro"/>
</dbReference>
<name>A0A4V2G515_9BACT</name>
<proteinExistence type="inferred from homology"/>
<dbReference type="InterPro" id="IPR018188">
    <property type="entry name" value="RNase_T2_His_AS_1"/>
</dbReference>
<feature type="chain" id="PRO_5020897324" evidence="4">
    <location>
        <begin position="24"/>
        <end position="228"/>
    </location>
</feature>
<dbReference type="InterPro" id="IPR036430">
    <property type="entry name" value="RNase_T2-like_sf"/>
</dbReference>
<evidence type="ECO:0000313" key="6">
    <source>
        <dbReference type="Proteomes" id="UP000292958"/>
    </source>
</evidence>
<dbReference type="InterPro" id="IPR001568">
    <property type="entry name" value="RNase_T2-like"/>
</dbReference>
<dbReference type="PROSITE" id="PS00530">
    <property type="entry name" value="RNASE_T2_1"/>
    <property type="match status" value="1"/>
</dbReference>
<dbReference type="InterPro" id="IPR039378">
    <property type="entry name" value="RNase_T2_prok"/>
</dbReference>
<evidence type="ECO:0000256" key="4">
    <source>
        <dbReference type="SAM" id="SignalP"/>
    </source>
</evidence>
<evidence type="ECO:0000256" key="2">
    <source>
        <dbReference type="RuleBase" id="RU004328"/>
    </source>
</evidence>
<feature type="region of interest" description="Disordered" evidence="3">
    <location>
        <begin position="25"/>
        <end position="44"/>
    </location>
</feature>
<protein>
    <submittedName>
        <fullName evidence="5">Ribonuclease T2</fullName>
    </submittedName>
</protein>
<dbReference type="PANTHER" id="PTHR11240:SF22">
    <property type="entry name" value="RIBONUCLEASE T2"/>
    <property type="match status" value="1"/>
</dbReference>
<evidence type="ECO:0000256" key="1">
    <source>
        <dbReference type="ARBA" id="ARBA00007469"/>
    </source>
</evidence>
<feature type="compositionally biased region" description="Low complexity" evidence="3">
    <location>
        <begin position="34"/>
        <end position="44"/>
    </location>
</feature>
<comment type="caution">
    <text evidence="5">The sequence shown here is derived from an EMBL/GenBank/DDBJ whole genome shotgun (WGS) entry which is preliminary data.</text>
</comment>
<dbReference type="GO" id="GO:0033897">
    <property type="term" value="F:ribonuclease T2 activity"/>
    <property type="evidence" value="ECO:0007669"/>
    <property type="project" value="InterPro"/>
</dbReference>
<dbReference type="PANTHER" id="PTHR11240">
    <property type="entry name" value="RIBONUCLEASE T2"/>
    <property type="match status" value="1"/>
</dbReference>
<comment type="similarity">
    <text evidence="1 2">Belongs to the RNase T2 family.</text>
</comment>
<dbReference type="SUPFAM" id="SSF55895">
    <property type="entry name" value="Ribonuclease Rh-like"/>
    <property type="match status" value="1"/>
</dbReference>
<dbReference type="Pfam" id="PF00445">
    <property type="entry name" value="Ribonuclease_T2"/>
    <property type="match status" value="1"/>
</dbReference>
<reference evidence="5 6" key="1">
    <citation type="submission" date="2019-02" db="EMBL/GenBank/DDBJ databases">
        <title>Genomic Encyclopedia of Archaeal and Bacterial Type Strains, Phase II (KMG-II): from individual species to whole genera.</title>
        <authorList>
            <person name="Goeker M."/>
        </authorList>
    </citation>
    <scope>NUCLEOTIDE SEQUENCE [LARGE SCALE GENOMIC DNA]</scope>
    <source>
        <strain evidence="5 6">DSM 18101</strain>
    </source>
</reference>
<evidence type="ECO:0000313" key="5">
    <source>
        <dbReference type="EMBL" id="RZU43136.1"/>
    </source>
</evidence>
<dbReference type="GO" id="GO:0006401">
    <property type="term" value="P:RNA catabolic process"/>
    <property type="evidence" value="ECO:0007669"/>
    <property type="project" value="UniProtKB-ARBA"/>
</dbReference>
<dbReference type="Gene3D" id="3.90.730.10">
    <property type="entry name" value="Ribonuclease T2-like"/>
    <property type="match status" value="1"/>
</dbReference>
<dbReference type="CDD" id="cd01062">
    <property type="entry name" value="RNase_T2_prok"/>
    <property type="match status" value="1"/>
</dbReference>
<dbReference type="InterPro" id="IPR033130">
    <property type="entry name" value="RNase_T2_His_AS_2"/>
</dbReference>
<gene>
    <name evidence="5" type="ORF">BDD14_4767</name>
</gene>
<organism evidence="5 6">
    <name type="scientific">Edaphobacter modestus</name>
    <dbReference type="NCBI Taxonomy" id="388466"/>
    <lineage>
        <taxon>Bacteria</taxon>
        <taxon>Pseudomonadati</taxon>
        <taxon>Acidobacteriota</taxon>
        <taxon>Terriglobia</taxon>
        <taxon>Terriglobales</taxon>
        <taxon>Acidobacteriaceae</taxon>
        <taxon>Edaphobacter</taxon>
    </lineage>
</organism>
<sequence>MKKQLPLPALSLLLLLTACNTQTSSTHEVPSAVTPTSAQPRTAAPAAASRPFDYYLLNLSWSPEYCHSHPSDIQCAQHSTFVLHGLWPENNDGTYPENCSNAPGPSDPSQYSDIYPDAGLLQHEWKTHGTCSGLAPDAFFQLARTAFHSVQIPPTFSTLDKQISLPPSKILGLFIAANPSITSSSLAMRCGSNYLTAVEVCLDKQAHPIACGNLRSCRANSVRIPPPQ</sequence>
<feature type="signal peptide" evidence="4">
    <location>
        <begin position="1"/>
        <end position="23"/>
    </location>
</feature>
<dbReference type="EMBL" id="SHKW01000001">
    <property type="protein sequence ID" value="RZU43136.1"/>
    <property type="molecule type" value="Genomic_DNA"/>
</dbReference>
<dbReference type="PROSITE" id="PS00531">
    <property type="entry name" value="RNASE_T2_2"/>
    <property type="match status" value="1"/>
</dbReference>
<dbReference type="Proteomes" id="UP000292958">
    <property type="component" value="Unassembled WGS sequence"/>
</dbReference>
<dbReference type="AlphaFoldDB" id="A0A4V2G515"/>
<keyword evidence="6" id="KW-1185">Reference proteome</keyword>
<accession>A0A4V2G515</accession>
<keyword evidence="4" id="KW-0732">Signal</keyword>
<dbReference type="PROSITE" id="PS51257">
    <property type="entry name" value="PROKAR_LIPOPROTEIN"/>
    <property type="match status" value="1"/>
</dbReference>
<evidence type="ECO:0000256" key="3">
    <source>
        <dbReference type="SAM" id="MobiDB-lite"/>
    </source>
</evidence>